<dbReference type="Proteomes" id="UP000265520">
    <property type="component" value="Unassembled WGS sequence"/>
</dbReference>
<evidence type="ECO:0000313" key="1">
    <source>
        <dbReference type="EMBL" id="MCI25158.1"/>
    </source>
</evidence>
<keyword evidence="2" id="KW-1185">Reference proteome</keyword>
<proteinExistence type="predicted"/>
<comment type="caution">
    <text evidence="1">The sequence shown here is derived from an EMBL/GenBank/DDBJ whole genome shotgun (WGS) entry which is preliminary data.</text>
</comment>
<name>A0A392QLR0_9FABA</name>
<reference evidence="1 2" key="1">
    <citation type="journal article" date="2018" name="Front. Plant Sci.">
        <title>Red Clover (Trifolium pratense) and Zigzag Clover (T. medium) - A Picture of Genomic Similarities and Differences.</title>
        <authorList>
            <person name="Dluhosova J."/>
            <person name="Istvanek J."/>
            <person name="Nedelnik J."/>
            <person name="Repkova J."/>
        </authorList>
    </citation>
    <scope>NUCLEOTIDE SEQUENCE [LARGE SCALE GENOMIC DNA]</scope>
    <source>
        <strain evidence="2">cv. 10/8</strain>
        <tissue evidence="1">Leaf</tissue>
    </source>
</reference>
<evidence type="ECO:0000313" key="2">
    <source>
        <dbReference type="Proteomes" id="UP000265520"/>
    </source>
</evidence>
<accession>A0A392QLR0</accession>
<feature type="non-terminal residue" evidence="1">
    <location>
        <position position="119"/>
    </location>
</feature>
<dbReference type="AlphaFoldDB" id="A0A392QLR0"/>
<organism evidence="1 2">
    <name type="scientific">Trifolium medium</name>
    <dbReference type="NCBI Taxonomy" id="97028"/>
    <lineage>
        <taxon>Eukaryota</taxon>
        <taxon>Viridiplantae</taxon>
        <taxon>Streptophyta</taxon>
        <taxon>Embryophyta</taxon>
        <taxon>Tracheophyta</taxon>
        <taxon>Spermatophyta</taxon>
        <taxon>Magnoliopsida</taxon>
        <taxon>eudicotyledons</taxon>
        <taxon>Gunneridae</taxon>
        <taxon>Pentapetalae</taxon>
        <taxon>rosids</taxon>
        <taxon>fabids</taxon>
        <taxon>Fabales</taxon>
        <taxon>Fabaceae</taxon>
        <taxon>Papilionoideae</taxon>
        <taxon>50 kb inversion clade</taxon>
        <taxon>NPAAA clade</taxon>
        <taxon>Hologalegina</taxon>
        <taxon>IRL clade</taxon>
        <taxon>Trifolieae</taxon>
        <taxon>Trifolium</taxon>
    </lineage>
</organism>
<sequence>MLTRQGKNFLTTVTDLEPIRISVLTSKCMKMGVEYDLQNNKELSSKCMKIDIGYDIWNNKVLSSECMKMNIENDLWNNKELKLYAVYLMNMTTNVRIWNALNSISQVNLIKTVLGPRQI</sequence>
<dbReference type="EMBL" id="LXQA010145584">
    <property type="protein sequence ID" value="MCI25158.1"/>
    <property type="molecule type" value="Genomic_DNA"/>
</dbReference>
<protein>
    <submittedName>
        <fullName evidence="1">Regulator of nonsense transcripts-like protein</fullName>
    </submittedName>
</protein>